<accession>A0ABQ2UPI1</accession>
<feature type="region of interest" description="Disordered" evidence="1">
    <location>
        <begin position="203"/>
        <end position="282"/>
    </location>
</feature>
<evidence type="ECO:0008006" key="4">
    <source>
        <dbReference type="Google" id="ProtNLM"/>
    </source>
</evidence>
<dbReference type="InterPro" id="IPR027417">
    <property type="entry name" value="P-loop_NTPase"/>
</dbReference>
<reference evidence="3" key="1">
    <citation type="journal article" date="2019" name="Int. J. Syst. Evol. Microbiol.">
        <title>The Global Catalogue of Microorganisms (GCM) 10K type strain sequencing project: providing services to taxonomists for standard genome sequencing and annotation.</title>
        <authorList>
            <consortium name="The Broad Institute Genomics Platform"/>
            <consortium name="The Broad Institute Genome Sequencing Center for Infectious Disease"/>
            <person name="Wu L."/>
            <person name="Ma J."/>
        </authorList>
    </citation>
    <scope>NUCLEOTIDE SEQUENCE [LARGE SCALE GENOMIC DNA]</scope>
    <source>
        <strain evidence="3">JCM 3399</strain>
    </source>
</reference>
<evidence type="ECO:0000313" key="3">
    <source>
        <dbReference type="Proteomes" id="UP000654471"/>
    </source>
</evidence>
<proteinExistence type="predicted"/>
<keyword evidence="3" id="KW-1185">Reference proteome</keyword>
<dbReference type="EMBL" id="BMRP01000002">
    <property type="protein sequence ID" value="GGU47584.1"/>
    <property type="molecule type" value="Genomic_DNA"/>
</dbReference>
<evidence type="ECO:0000256" key="1">
    <source>
        <dbReference type="SAM" id="MobiDB-lite"/>
    </source>
</evidence>
<dbReference type="SUPFAM" id="SSF52540">
    <property type="entry name" value="P-loop containing nucleoside triphosphate hydrolases"/>
    <property type="match status" value="2"/>
</dbReference>
<dbReference type="Proteomes" id="UP000654471">
    <property type="component" value="Unassembled WGS sequence"/>
</dbReference>
<feature type="compositionally biased region" description="Basic and acidic residues" evidence="1">
    <location>
        <begin position="269"/>
        <end position="282"/>
    </location>
</feature>
<gene>
    <name evidence="2" type="ORF">GCM10010211_09450</name>
</gene>
<organism evidence="2 3">
    <name type="scientific">Streptomyces albospinus</name>
    <dbReference type="NCBI Taxonomy" id="285515"/>
    <lineage>
        <taxon>Bacteria</taxon>
        <taxon>Bacillati</taxon>
        <taxon>Actinomycetota</taxon>
        <taxon>Actinomycetes</taxon>
        <taxon>Kitasatosporales</taxon>
        <taxon>Streptomycetaceae</taxon>
        <taxon>Streptomyces</taxon>
    </lineage>
</organism>
<dbReference type="RefSeq" id="WP_189296624.1">
    <property type="nucleotide sequence ID" value="NZ_BMRP01000002.1"/>
</dbReference>
<evidence type="ECO:0000313" key="2">
    <source>
        <dbReference type="EMBL" id="GGU47584.1"/>
    </source>
</evidence>
<dbReference type="Gene3D" id="3.40.50.300">
    <property type="entry name" value="P-loop containing nucleotide triphosphate hydrolases"/>
    <property type="match status" value="1"/>
</dbReference>
<sequence>MDTDSARPAVTELRLSAFKAHRGVNLPLGPLTLLSGESGSGKSSALQAYEILARLGSGEPLARAVGVVAGGATACVPAGARPDEQGRRGFRIGCTVDGPVGLVQLDLAVQAEPELRIVGERLIGGGETLLTTALADPTRPAVQAAWHTAGATPVTRAPLPDDRLGTSLLPLRVAGKTAGQRLVLAAAEQVVVALRSAFVCDPRPEAMRGPAVGADGPSGGGGAGRGGGSRAGTSARSRKSGGPAGSGGPTSTRGRKAVRSGRDASGWSRDADAERDEGRLRSSCDNLSTVLDRTSRECARRHAVLVAAVREACSGPVDGLRAVPRQPGPAPADTTAAQAVAGNGAAADTPTGQPPQGPHALQAVLDRGALGEMPVEQLGDGELRFLALALVLLTGPGVLAMDPVGEIPSAQQQMTVMADGMDRCMDRRQARELVSLAVRMADRGHVRLLGTVRDPTVAEGLPGVQVLHLGV</sequence>
<name>A0ABQ2UPI1_9ACTN</name>
<feature type="compositionally biased region" description="Gly residues" evidence="1">
    <location>
        <begin position="216"/>
        <end position="230"/>
    </location>
</feature>
<protein>
    <recommendedName>
        <fullName evidence="4">Biotin transporter BioY</fullName>
    </recommendedName>
</protein>
<comment type="caution">
    <text evidence="2">The sequence shown here is derived from an EMBL/GenBank/DDBJ whole genome shotgun (WGS) entry which is preliminary data.</text>
</comment>